<feature type="transmembrane region" description="Helical" evidence="1">
    <location>
        <begin position="20"/>
        <end position="43"/>
    </location>
</feature>
<protein>
    <submittedName>
        <fullName evidence="3">AsmA-like C-terminal region</fullName>
    </submittedName>
</protein>
<proteinExistence type="predicted"/>
<feature type="domain" description="YhdP central" evidence="2">
    <location>
        <begin position="359"/>
        <end position="744"/>
    </location>
</feature>
<name>A0A1H8YTV5_9RHOB</name>
<dbReference type="STRING" id="657014.SAMN04488092_101109"/>
<keyword evidence="1" id="KW-1133">Transmembrane helix</keyword>
<evidence type="ECO:0000259" key="2">
    <source>
        <dbReference type="Pfam" id="PF13116"/>
    </source>
</evidence>
<evidence type="ECO:0000256" key="1">
    <source>
        <dbReference type="SAM" id="Phobius"/>
    </source>
</evidence>
<evidence type="ECO:0000313" key="4">
    <source>
        <dbReference type="Proteomes" id="UP000198634"/>
    </source>
</evidence>
<evidence type="ECO:0000313" key="3">
    <source>
        <dbReference type="EMBL" id="SEP55576.1"/>
    </source>
</evidence>
<keyword evidence="1" id="KW-0472">Membrane</keyword>
<reference evidence="3 4" key="1">
    <citation type="submission" date="2016-10" db="EMBL/GenBank/DDBJ databases">
        <authorList>
            <person name="de Groot N.N."/>
        </authorList>
    </citation>
    <scope>NUCLEOTIDE SEQUENCE [LARGE SCALE GENOMIC DNA]</scope>
    <source>
        <strain evidence="3 4">DSM 22007</strain>
    </source>
</reference>
<gene>
    <name evidence="3" type="ORF">SAMN04488092_101109</name>
</gene>
<dbReference type="RefSeq" id="WP_090266733.1">
    <property type="nucleotide sequence ID" value="NZ_FOEP01000001.1"/>
</dbReference>
<sequence length="1093" mass="115889">MNPTTDTHRHPRRKRRWVRLSLWATAIVLALALGAAALVYSALDRQLRAPEWLHQRIEARVAQLLPGVDIRFGAVSMVVSSGWRPRVRLRDVELSQPDGPVFLTLSDLETGLAMKPLLRGRFQLGRVRLSGAAVNVRRRADGSFDLSFGTALPAVEKAVSVPQLIEELDKLMLSPQLIALRQVDAEALTINYEDMRAERAWTVDGGRVRLVRAGDDLRISGDLALLGGYDYVSTMAVNFESRIGSPAAQFGMNFEDMAARDIADQTAALAWLHALRAPISGALRASIDEAGNFGPMSGTLQIAQGALQPTDQTTPVPFDAARAYFTYLPATQTLQFDELSVTSKWISARIEGQALLLGMKNGWPSEMLGQFRMSGVTANPAGMFPQPVKFDAATMDIRLGLEPFVLTLGQMTLSEAGQVLVLDGSLKAEPEGWQAALNGQMERIDPELVLSLWPEAMKEKTRKWITENLHSARLSKGQLAFRKAPTEPAETYLGFQFDEASATFVKTLPPITGGSGHASLMGTRFVVTADRGKVQAAQGGAVDISGTSLIIPDVRIKDTPAEVRLRTSGTITASLALLDAPPLNLLSKAGRPVTLADGRADAKGVLKLRLKKKLPPEEVEFAVTAQLSGVRSDKIVPGRVLSAARLAVTASNDALQIAGKGRIGQVPFDAAYDTSLKKADQGKARVAGTVELSQGFIDEFGIGLPPRTVSGAGTGAFELNLVRDQPIQFRLGTDLAGLGLSQPDIGWSLSRRSKGRLEVAGALGAPPVIDGLSLVAPGLSATGALKIGADGQLSRATFSRVKAGGWLDAPVTLIGRGKGVAPAVQISGGRIDLRQTAVGGGGGGGGGGGPVSLSLERLQITDGISLSGFKGEFTTKGGMDGRFTGRVNGSAPITGVIKPSGGRSAFEIRSDDAGAVFSAAGLLKKAHKGALVLTLKPVGEAGSFDGRLKVGNVWLRDAPAMAELLNAVSVIGLLEQLGGRGILFSEVDAKFRLTPDQVIVRKSSAIGASIGISMDGIYDLNSGAMDMQGTFSPIYLLNGIGSILTRKGEGLLGFSYRLRGTAENPKVQVNPLSIFTPGMFRDIFRRPAPKVSQ</sequence>
<organism evidence="3 4">
    <name type="scientific">Thalassovita taeanensis</name>
    <dbReference type="NCBI Taxonomy" id="657014"/>
    <lineage>
        <taxon>Bacteria</taxon>
        <taxon>Pseudomonadati</taxon>
        <taxon>Pseudomonadota</taxon>
        <taxon>Alphaproteobacteria</taxon>
        <taxon>Rhodobacterales</taxon>
        <taxon>Roseobacteraceae</taxon>
        <taxon>Thalassovita</taxon>
    </lineage>
</organism>
<dbReference type="InterPro" id="IPR052894">
    <property type="entry name" value="AsmA-related"/>
</dbReference>
<accession>A0A1H8YTV5</accession>
<dbReference type="GO" id="GO:0090313">
    <property type="term" value="P:regulation of protein targeting to membrane"/>
    <property type="evidence" value="ECO:0007669"/>
    <property type="project" value="TreeGrafter"/>
</dbReference>
<dbReference type="Proteomes" id="UP000198634">
    <property type="component" value="Unassembled WGS sequence"/>
</dbReference>
<keyword evidence="4" id="KW-1185">Reference proteome</keyword>
<dbReference type="Pfam" id="PF13116">
    <property type="entry name" value="YhdP"/>
    <property type="match status" value="1"/>
</dbReference>
<dbReference type="InterPro" id="IPR025263">
    <property type="entry name" value="YhdP_central"/>
</dbReference>
<dbReference type="PANTHER" id="PTHR30441">
    <property type="entry name" value="DUF748 DOMAIN-CONTAINING PROTEIN"/>
    <property type="match status" value="1"/>
</dbReference>
<dbReference type="AlphaFoldDB" id="A0A1H8YTV5"/>
<dbReference type="OrthoDB" id="7161641at2"/>
<dbReference type="EMBL" id="FOEP01000001">
    <property type="protein sequence ID" value="SEP55576.1"/>
    <property type="molecule type" value="Genomic_DNA"/>
</dbReference>
<dbReference type="PANTHER" id="PTHR30441:SF4">
    <property type="entry name" value="PROTEIN ASMA"/>
    <property type="match status" value="1"/>
</dbReference>
<keyword evidence="1" id="KW-0812">Transmembrane</keyword>
<dbReference type="GO" id="GO:0005886">
    <property type="term" value="C:plasma membrane"/>
    <property type="evidence" value="ECO:0007669"/>
    <property type="project" value="TreeGrafter"/>
</dbReference>